<dbReference type="RefSeq" id="WP_120403160.1">
    <property type="nucleotide sequence ID" value="NZ_RAXV01000028.1"/>
</dbReference>
<evidence type="ECO:0000256" key="1">
    <source>
        <dbReference type="SAM" id="MobiDB-lite"/>
    </source>
</evidence>
<evidence type="ECO:0000256" key="2">
    <source>
        <dbReference type="SAM" id="SignalP"/>
    </source>
</evidence>
<feature type="chain" id="PRO_5017481582" description="RcnB family protein" evidence="2">
    <location>
        <begin position="23"/>
        <end position="133"/>
    </location>
</feature>
<gene>
    <name evidence="3" type="ORF">D7V32_12355</name>
</gene>
<keyword evidence="4" id="KW-1185">Reference proteome</keyword>
<evidence type="ECO:0000313" key="4">
    <source>
        <dbReference type="Proteomes" id="UP000282388"/>
    </source>
</evidence>
<name>A0A3A8EMK0_9GAMM</name>
<dbReference type="OrthoDB" id="6712777at2"/>
<dbReference type="EMBL" id="RAXV01000028">
    <property type="protein sequence ID" value="RKG30081.1"/>
    <property type="molecule type" value="Genomic_DNA"/>
</dbReference>
<reference evidence="3 4" key="1">
    <citation type="submission" date="2018-09" db="EMBL/GenBank/DDBJ databases">
        <title>The draft genome of Acinetobacter spp. strains.</title>
        <authorList>
            <person name="Qin J."/>
            <person name="Feng Y."/>
            <person name="Zong Z."/>
        </authorList>
    </citation>
    <scope>NUCLEOTIDE SEQUENCE [LARGE SCALE GENOMIC DNA]</scope>
    <source>
        <strain evidence="3 4">WCHAc060012</strain>
    </source>
</reference>
<sequence>MKKILIAFAMSFSALMASSLTAAAPHFDQDGYDHPRGKGNAYGKKSRDFDEDDDDDRKDMRRMREERGVKRLQQHKWQPGYVLPQHYRGNGYKVDYRDQNLPKPDRRQQWYKINNDYILVNSETNSIMRIMGL</sequence>
<proteinExistence type="predicted"/>
<dbReference type="AlphaFoldDB" id="A0A3A8EMK0"/>
<accession>A0A3A8EMK0</accession>
<evidence type="ECO:0008006" key="5">
    <source>
        <dbReference type="Google" id="ProtNLM"/>
    </source>
</evidence>
<evidence type="ECO:0000313" key="3">
    <source>
        <dbReference type="EMBL" id="RKG30081.1"/>
    </source>
</evidence>
<dbReference type="Proteomes" id="UP000282388">
    <property type="component" value="Unassembled WGS sequence"/>
</dbReference>
<organism evidence="3 4">
    <name type="scientific">Acinetobacter tianfuensis</name>
    <dbReference type="NCBI Taxonomy" id="2419603"/>
    <lineage>
        <taxon>Bacteria</taxon>
        <taxon>Pseudomonadati</taxon>
        <taxon>Pseudomonadota</taxon>
        <taxon>Gammaproteobacteria</taxon>
        <taxon>Moraxellales</taxon>
        <taxon>Moraxellaceae</taxon>
        <taxon>Acinetobacter</taxon>
    </lineage>
</organism>
<dbReference type="Gene3D" id="3.10.450.160">
    <property type="entry name" value="inner membrane protein cigr"/>
    <property type="match status" value="1"/>
</dbReference>
<feature type="signal peptide" evidence="2">
    <location>
        <begin position="1"/>
        <end position="22"/>
    </location>
</feature>
<dbReference type="InterPro" id="IPR024572">
    <property type="entry name" value="RcnB"/>
</dbReference>
<feature type="region of interest" description="Disordered" evidence="1">
    <location>
        <begin position="25"/>
        <end position="59"/>
    </location>
</feature>
<keyword evidence="2" id="KW-0732">Signal</keyword>
<protein>
    <recommendedName>
        <fullName evidence="5">RcnB family protein</fullName>
    </recommendedName>
</protein>
<comment type="caution">
    <text evidence="3">The sequence shown here is derived from an EMBL/GenBank/DDBJ whole genome shotgun (WGS) entry which is preliminary data.</text>
</comment>
<feature type="compositionally biased region" description="Basic and acidic residues" evidence="1">
    <location>
        <begin position="27"/>
        <end position="36"/>
    </location>
</feature>
<dbReference type="Pfam" id="PF11776">
    <property type="entry name" value="RcnB"/>
    <property type="match status" value="1"/>
</dbReference>